<evidence type="ECO:0000313" key="2">
    <source>
        <dbReference type="EMBL" id="ORY56315.1"/>
    </source>
</evidence>
<dbReference type="STRING" id="1141098.A0A1Y2DCB2"/>
<dbReference type="RefSeq" id="XP_040710032.1">
    <property type="nucleotide sequence ID" value="XM_040861432.1"/>
</dbReference>
<reference evidence="2 3" key="1">
    <citation type="submission" date="2016-07" db="EMBL/GenBank/DDBJ databases">
        <title>Pervasive Adenine N6-methylation of Active Genes in Fungi.</title>
        <authorList>
            <consortium name="DOE Joint Genome Institute"/>
            <person name="Mondo S.J."/>
            <person name="Dannebaum R.O."/>
            <person name="Kuo R.C."/>
            <person name="Labutti K."/>
            <person name="Haridas S."/>
            <person name="Kuo A."/>
            <person name="Salamov A."/>
            <person name="Ahrendt S.R."/>
            <person name="Lipzen A."/>
            <person name="Sullivan W."/>
            <person name="Andreopoulos W.B."/>
            <person name="Clum A."/>
            <person name="Lindquist E."/>
            <person name="Daum C."/>
            <person name="Ramamoorthy G.K."/>
            <person name="Gryganskyi A."/>
            <person name="Culley D."/>
            <person name="Magnuson J.K."/>
            <person name="James T.Y."/>
            <person name="O'Malley M.A."/>
            <person name="Stajich J.E."/>
            <person name="Spatafora J.W."/>
            <person name="Visel A."/>
            <person name="Grigoriev I.V."/>
        </authorList>
    </citation>
    <scope>NUCLEOTIDE SEQUENCE [LARGE SCALE GENOMIC DNA]</scope>
    <source>
        <strain evidence="2 3">CBS 129021</strain>
    </source>
</reference>
<comment type="caution">
    <text evidence="2">The sequence shown here is derived from an EMBL/GenBank/DDBJ whole genome shotgun (WGS) entry which is preliminary data.</text>
</comment>
<dbReference type="EMBL" id="MCFJ01000023">
    <property type="protein sequence ID" value="ORY56315.1"/>
    <property type="molecule type" value="Genomic_DNA"/>
</dbReference>
<organism evidence="2 3">
    <name type="scientific">Pseudomassariella vexata</name>
    <dbReference type="NCBI Taxonomy" id="1141098"/>
    <lineage>
        <taxon>Eukaryota</taxon>
        <taxon>Fungi</taxon>
        <taxon>Dikarya</taxon>
        <taxon>Ascomycota</taxon>
        <taxon>Pezizomycotina</taxon>
        <taxon>Sordariomycetes</taxon>
        <taxon>Xylariomycetidae</taxon>
        <taxon>Amphisphaeriales</taxon>
        <taxon>Pseudomassariaceae</taxon>
        <taxon>Pseudomassariella</taxon>
    </lineage>
</organism>
<dbReference type="InParanoid" id="A0A1Y2DCB2"/>
<dbReference type="Proteomes" id="UP000193689">
    <property type="component" value="Unassembled WGS sequence"/>
</dbReference>
<dbReference type="GeneID" id="63777644"/>
<protein>
    <submittedName>
        <fullName evidence="2">Uncharacterized protein</fullName>
    </submittedName>
</protein>
<sequence length="231" mass="25077">MVLRTSSLLTKSSSHPPLPFPALSALASRYQKATQSAPPPILSLTGRYLAFLYHLISTLIAAPHCYAVVVVDADYRFDVTRIVVRNSNDNGSTSGASFQNPQSDDGKVKVSSSYPATTQDLKHLYVYRPARSPAAVKAAVSSAAEYMLYAAHGSRDRAWWGTVVINGTGGDVNAIWKGWLEVRREEIAGFGVGMCVEEALKEREKRQATADARGWEAVAAGGRLGVYRWDG</sequence>
<dbReference type="OrthoDB" id="3596146at2759"/>
<accession>A0A1Y2DCB2</accession>
<gene>
    <name evidence="2" type="ORF">BCR38DRAFT_451014</name>
</gene>
<feature type="compositionally biased region" description="Polar residues" evidence="1">
    <location>
        <begin position="90"/>
        <end position="103"/>
    </location>
</feature>
<proteinExistence type="predicted"/>
<name>A0A1Y2DCB2_9PEZI</name>
<evidence type="ECO:0000256" key="1">
    <source>
        <dbReference type="SAM" id="MobiDB-lite"/>
    </source>
</evidence>
<dbReference type="AlphaFoldDB" id="A0A1Y2DCB2"/>
<evidence type="ECO:0000313" key="3">
    <source>
        <dbReference type="Proteomes" id="UP000193689"/>
    </source>
</evidence>
<feature type="region of interest" description="Disordered" evidence="1">
    <location>
        <begin position="90"/>
        <end position="112"/>
    </location>
</feature>
<keyword evidence="3" id="KW-1185">Reference proteome</keyword>